<dbReference type="InterPro" id="IPR008972">
    <property type="entry name" value="Cupredoxin"/>
</dbReference>
<reference evidence="3 4" key="1">
    <citation type="submission" date="2021-03" db="EMBL/GenBank/DDBJ databases">
        <title>Sequencing the genomes of 1000 actinobacteria strains.</title>
        <authorList>
            <person name="Klenk H.-P."/>
        </authorList>
    </citation>
    <scope>NUCLEOTIDE SEQUENCE [LARGE SCALE GENOMIC DNA]</scope>
    <source>
        <strain evidence="3 4">DSM 12936</strain>
    </source>
</reference>
<dbReference type="Gene3D" id="2.60.40.420">
    <property type="entry name" value="Cupredoxins - blue copper proteins"/>
    <property type="match status" value="1"/>
</dbReference>
<evidence type="ECO:0000256" key="1">
    <source>
        <dbReference type="SAM" id="MobiDB-lite"/>
    </source>
</evidence>
<dbReference type="RefSeq" id="WP_210059761.1">
    <property type="nucleotide sequence ID" value="NZ_BAAAMH010000023.1"/>
</dbReference>
<protein>
    <recommendedName>
        <fullName evidence="5">EfeO-type cupredoxin-like domain-containing protein</fullName>
    </recommendedName>
</protein>
<sequence length="158" mass="15589">MSSTQPNRRPGAPTSARRPSHRAAALLAAALLGLGLSACTSSAEPAGPATSAPAGGASSAASTPAAPAADALTVDITIAGGDVTPNGQKLDVAVGQEVVLNVTSDEDDEIHAHTGGDGYELEVEAGQPATGSFTLGSAGSFEVESHHLEKVIVVLNAR</sequence>
<evidence type="ECO:0000256" key="2">
    <source>
        <dbReference type="SAM" id="SignalP"/>
    </source>
</evidence>
<name>A0ABS4Z472_9ACTN</name>
<accession>A0ABS4Z472</accession>
<feature type="signal peptide" evidence="2">
    <location>
        <begin position="1"/>
        <end position="43"/>
    </location>
</feature>
<feature type="region of interest" description="Disordered" evidence="1">
    <location>
        <begin position="41"/>
        <end position="66"/>
    </location>
</feature>
<feature type="region of interest" description="Disordered" evidence="1">
    <location>
        <begin position="1"/>
        <end position="22"/>
    </location>
</feature>
<comment type="caution">
    <text evidence="3">The sequence shown here is derived from an EMBL/GenBank/DDBJ whole genome shotgun (WGS) entry which is preliminary data.</text>
</comment>
<keyword evidence="2" id="KW-0732">Signal</keyword>
<evidence type="ECO:0000313" key="3">
    <source>
        <dbReference type="EMBL" id="MBP2415789.1"/>
    </source>
</evidence>
<dbReference type="Proteomes" id="UP000758168">
    <property type="component" value="Unassembled WGS sequence"/>
</dbReference>
<organism evidence="3 4">
    <name type="scientific">Microlunatus capsulatus</name>
    <dbReference type="NCBI Taxonomy" id="99117"/>
    <lineage>
        <taxon>Bacteria</taxon>
        <taxon>Bacillati</taxon>
        <taxon>Actinomycetota</taxon>
        <taxon>Actinomycetes</taxon>
        <taxon>Propionibacteriales</taxon>
        <taxon>Propionibacteriaceae</taxon>
        <taxon>Microlunatus</taxon>
    </lineage>
</organism>
<keyword evidence="4" id="KW-1185">Reference proteome</keyword>
<evidence type="ECO:0000313" key="4">
    <source>
        <dbReference type="Proteomes" id="UP000758168"/>
    </source>
</evidence>
<gene>
    <name evidence="3" type="ORF">JOF54_000711</name>
</gene>
<dbReference type="EMBL" id="JAGIOB010000001">
    <property type="protein sequence ID" value="MBP2415789.1"/>
    <property type="molecule type" value="Genomic_DNA"/>
</dbReference>
<evidence type="ECO:0008006" key="5">
    <source>
        <dbReference type="Google" id="ProtNLM"/>
    </source>
</evidence>
<feature type="chain" id="PRO_5045403071" description="EfeO-type cupredoxin-like domain-containing protein" evidence="2">
    <location>
        <begin position="44"/>
        <end position="158"/>
    </location>
</feature>
<proteinExistence type="predicted"/>
<dbReference type="SUPFAM" id="SSF49503">
    <property type="entry name" value="Cupredoxins"/>
    <property type="match status" value="1"/>
</dbReference>